<dbReference type="Proteomes" id="UP000824001">
    <property type="component" value="Unassembled WGS sequence"/>
</dbReference>
<name>A0A9D1JVZ1_9FIRM</name>
<accession>A0A9D1JVZ1</accession>
<reference evidence="4" key="2">
    <citation type="journal article" date="2021" name="PeerJ">
        <title>Extensive microbial diversity within the chicken gut microbiome revealed by metagenomics and culture.</title>
        <authorList>
            <person name="Gilroy R."/>
            <person name="Ravi A."/>
            <person name="Getino M."/>
            <person name="Pursley I."/>
            <person name="Horton D.L."/>
            <person name="Alikhan N.F."/>
            <person name="Baker D."/>
            <person name="Gharbi K."/>
            <person name="Hall N."/>
            <person name="Watson M."/>
            <person name="Adriaenssens E.M."/>
            <person name="Foster-Nyarko E."/>
            <person name="Jarju S."/>
            <person name="Secka A."/>
            <person name="Antonio M."/>
            <person name="Oren A."/>
            <person name="Chaudhuri R.R."/>
            <person name="La Ragione R."/>
            <person name="Hildebrand F."/>
            <person name="Pallen M.J."/>
        </authorList>
    </citation>
    <scope>NUCLEOTIDE SEQUENCE</scope>
    <source>
        <strain evidence="4">ChiHjej10B9-9673</strain>
    </source>
</reference>
<organism evidence="4 5">
    <name type="scientific">Candidatus Scatomorpha merdipullorum</name>
    <dbReference type="NCBI Taxonomy" id="2840927"/>
    <lineage>
        <taxon>Bacteria</taxon>
        <taxon>Bacillati</taxon>
        <taxon>Bacillota</taxon>
        <taxon>Clostridia</taxon>
        <taxon>Eubacteriales</taxon>
        <taxon>Candidatus Scatomorpha</taxon>
    </lineage>
</organism>
<reference evidence="4" key="1">
    <citation type="submission" date="2020-10" db="EMBL/GenBank/DDBJ databases">
        <authorList>
            <person name="Gilroy R."/>
        </authorList>
    </citation>
    <scope>NUCLEOTIDE SEQUENCE</scope>
    <source>
        <strain evidence="4">ChiHjej10B9-9673</strain>
    </source>
</reference>
<dbReference type="PANTHER" id="PTHR45661:SF3">
    <property type="entry name" value="IG-LIKE DOMAIN-CONTAINING PROTEIN"/>
    <property type="match status" value="1"/>
</dbReference>
<feature type="non-terminal residue" evidence="4">
    <location>
        <position position="272"/>
    </location>
</feature>
<protein>
    <submittedName>
        <fullName evidence="4">Leucine-rich repeat domain-containing protein</fullName>
    </submittedName>
</protein>
<dbReference type="Pfam" id="PF00395">
    <property type="entry name" value="SLH"/>
    <property type="match status" value="1"/>
</dbReference>
<comment type="caution">
    <text evidence="4">The sequence shown here is derived from an EMBL/GenBank/DDBJ whole genome shotgun (WGS) entry which is preliminary data.</text>
</comment>
<keyword evidence="1" id="KW-0677">Repeat</keyword>
<gene>
    <name evidence="4" type="ORF">IAC18_08975</name>
</gene>
<dbReference type="PROSITE" id="PS51272">
    <property type="entry name" value="SLH"/>
    <property type="match status" value="1"/>
</dbReference>
<feature type="chain" id="PRO_5039666014" evidence="2">
    <location>
        <begin position="24"/>
        <end position="272"/>
    </location>
</feature>
<keyword evidence="2" id="KW-0732">Signal</keyword>
<evidence type="ECO:0000256" key="1">
    <source>
        <dbReference type="ARBA" id="ARBA00022737"/>
    </source>
</evidence>
<evidence type="ECO:0000259" key="3">
    <source>
        <dbReference type="PROSITE" id="PS51272"/>
    </source>
</evidence>
<proteinExistence type="predicted"/>
<dbReference type="Gene3D" id="3.80.10.10">
    <property type="entry name" value="Ribonuclease Inhibitor"/>
    <property type="match status" value="1"/>
</dbReference>
<dbReference type="InterPro" id="IPR026906">
    <property type="entry name" value="LRR_5"/>
</dbReference>
<sequence>MRKLLSAALALILALSLGTGALADNYNYVVEDGELVGTYDGPGGDIVVPDDVDEVPSKYFMDNDSITSVTIPETVSFVGAWAFQNCTNLETAYLYGPTTIGIHAFLNCTGLKTVYIGKNVEHIPYSVFNNCPNITDVYYEGSALDWIRLDIDPDRNGDLLDATIHFGEDIAIPTVSTAQEAADFLYELGLFQGTAENADGTPVFELERTPTRFEAITMLVRLLGAEDEALSGSWSTPFTDLAEWAAPYVGYAYAKGLTDGTSETTYGGGDSV</sequence>
<evidence type="ECO:0000256" key="2">
    <source>
        <dbReference type="SAM" id="SignalP"/>
    </source>
</evidence>
<dbReference type="SUPFAM" id="SSF52058">
    <property type="entry name" value="L domain-like"/>
    <property type="match status" value="1"/>
</dbReference>
<feature type="signal peptide" evidence="2">
    <location>
        <begin position="1"/>
        <end position="23"/>
    </location>
</feature>
<dbReference type="InterPro" id="IPR053139">
    <property type="entry name" value="Surface_bspA-like"/>
</dbReference>
<dbReference type="AlphaFoldDB" id="A0A9D1JVZ1"/>
<dbReference type="PANTHER" id="PTHR45661">
    <property type="entry name" value="SURFACE ANTIGEN"/>
    <property type="match status" value="1"/>
</dbReference>
<evidence type="ECO:0000313" key="5">
    <source>
        <dbReference type="Proteomes" id="UP000824001"/>
    </source>
</evidence>
<evidence type="ECO:0000313" key="4">
    <source>
        <dbReference type="EMBL" id="HIS67687.1"/>
    </source>
</evidence>
<dbReference type="EMBL" id="DVJK01000257">
    <property type="protein sequence ID" value="HIS67687.1"/>
    <property type="molecule type" value="Genomic_DNA"/>
</dbReference>
<dbReference type="Pfam" id="PF13306">
    <property type="entry name" value="LRR_5"/>
    <property type="match status" value="1"/>
</dbReference>
<dbReference type="InterPro" id="IPR001119">
    <property type="entry name" value="SLH_dom"/>
</dbReference>
<feature type="domain" description="SLH" evidence="3">
    <location>
        <begin position="165"/>
        <end position="233"/>
    </location>
</feature>
<dbReference type="InterPro" id="IPR032675">
    <property type="entry name" value="LRR_dom_sf"/>
</dbReference>